<evidence type="ECO:0000313" key="2">
    <source>
        <dbReference type="Proteomes" id="UP000887116"/>
    </source>
</evidence>
<dbReference type="Proteomes" id="UP000887116">
    <property type="component" value="Unassembled WGS sequence"/>
</dbReference>
<dbReference type="EMBL" id="BMAO01020951">
    <property type="protein sequence ID" value="GFQ70963.1"/>
    <property type="molecule type" value="Genomic_DNA"/>
</dbReference>
<dbReference type="OrthoDB" id="8065733at2759"/>
<organism evidence="1 2">
    <name type="scientific">Trichonephila clavata</name>
    <name type="common">Joro spider</name>
    <name type="synonym">Nephila clavata</name>
    <dbReference type="NCBI Taxonomy" id="2740835"/>
    <lineage>
        <taxon>Eukaryota</taxon>
        <taxon>Metazoa</taxon>
        <taxon>Ecdysozoa</taxon>
        <taxon>Arthropoda</taxon>
        <taxon>Chelicerata</taxon>
        <taxon>Arachnida</taxon>
        <taxon>Araneae</taxon>
        <taxon>Araneomorphae</taxon>
        <taxon>Entelegynae</taxon>
        <taxon>Araneoidea</taxon>
        <taxon>Nephilidae</taxon>
        <taxon>Trichonephila</taxon>
    </lineage>
</organism>
<evidence type="ECO:0000313" key="1">
    <source>
        <dbReference type="EMBL" id="GFQ70963.1"/>
    </source>
</evidence>
<reference evidence="1" key="1">
    <citation type="submission" date="2020-07" db="EMBL/GenBank/DDBJ databases">
        <title>Multicomponent nature underlies the extraordinary mechanical properties of spider dragline silk.</title>
        <authorList>
            <person name="Kono N."/>
            <person name="Nakamura H."/>
            <person name="Mori M."/>
            <person name="Yoshida Y."/>
            <person name="Ohtoshi R."/>
            <person name="Malay A.D."/>
            <person name="Moran D.A.P."/>
            <person name="Tomita M."/>
            <person name="Numata K."/>
            <person name="Arakawa K."/>
        </authorList>
    </citation>
    <scope>NUCLEOTIDE SEQUENCE</scope>
</reference>
<comment type="caution">
    <text evidence="1">The sequence shown here is derived from an EMBL/GenBank/DDBJ whole genome shotgun (WGS) entry which is preliminary data.</text>
</comment>
<keyword evidence="2" id="KW-1185">Reference proteome</keyword>
<dbReference type="AlphaFoldDB" id="A0A8X6FZV4"/>
<name>A0A8X6FZV4_TRICU</name>
<gene>
    <name evidence="1" type="primary">AVEN_14494_1</name>
    <name evidence="1" type="ORF">TNCT_109931</name>
</gene>
<proteinExistence type="predicted"/>
<accession>A0A8X6FZV4</accession>
<protein>
    <submittedName>
        <fullName evidence="1">Integrase_H2C2 domain-containing protein</fullName>
    </submittedName>
</protein>
<sequence>MQLHKWSSNCIELLSNFDVSVGDVSLTIHDETKALGLLWIPQKDTSAFSVSCIADVSDSCTITKMPVLSVTARIFDPLGLICVLWWSPCDISEIDDNDLYLREFKKSNPVCLVTQNVELLQSISAHLL</sequence>